<evidence type="ECO:0000313" key="4">
    <source>
        <dbReference type="Proteomes" id="UP000469380"/>
    </source>
</evidence>
<dbReference type="GO" id="GO:1902201">
    <property type="term" value="P:negative regulation of bacterial-type flagellum-dependent cell motility"/>
    <property type="evidence" value="ECO:0007669"/>
    <property type="project" value="TreeGrafter"/>
</dbReference>
<proteinExistence type="predicted"/>
<organism evidence="3 4">
    <name type="scientific">Collinsella aerofaciens</name>
    <dbReference type="NCBI Taxonomy" id="74426"/>
    <lineage>
        <taxon>Bacteria</taxon>
        <taxon>Bacillati</taxon>
        <taxon>Actinomycetota</taxon>
        <taxon>Coriobacteriia</taxon>
        <taxon>Coriobacteriales</taxon>
        <taxon>Coriobacteriaceae</taxon>
        <taxon>Collinsella</taxon>
    </lineage>
</organism>
<dbReference type="Pfam" id="PF00990">
    <property type="entry name" value="GGDEF"/>
    <property type="match status" value="1"/>
</dbReference>
<dbReference type="AlphaFoldDB" id="A0A6N9JK15"/>
<keyword evidence="1" id="KW-0472">Membrane</keyword>
<dbReference type="CDD" id="cd01949">
    <property type="entry name" value="GGDEF"/>
    <property type="match status" value="1"/>
</dbReference>
<accession>A0A6N9JK15</accession>
<dbReference type="SUPFAM" id="SSF55073">
    <property type="entry name" value="Nucleotide cyclase"/>
    <property type="match status" value="1"/>
</dbReference>
<dbReference type="InterPro" id="IPR029787">
    <property type="entry name" value="Nucleotide_cyclase"/>
</dbReference>
<reference evidence="3 4" key="1">
    <citation type="journal article" date="2019" name="Nat. Med.">
        <title>A library of human gut bacterial isolates paired with longitudinal multiomics data enables mechanistic microbiome research.</title>
        <authorList>
            <person name="Poyet M."/>
            <person name="Groussin M."/>
            <person name="Gibbons S.M."/>
            <person name="Avila-Pacheco J."/>
            <person name="Jiang X."/>
            <person name="Kearney S.M."/>
            <person name="Perrotta A.R."/>
            <person name="Berdy B."/>
            <person name="Zhao S."/>
            <person name="Lieberman T.D."/>
            <person name="Swanson P.K."/>
            <person name="Smith M."/>
            <person name="Roesemann S."/>
            <person name="Alexander J.E."/>
            <person name="Rich S.A."/>
            <person name="Livny J."/>
            <person name="Vlamakis H."/>
            <person name="Clish C."/>
            <person name="Bullock K."/>
            <person name="Deik A."/>
            <person name="Scott J."/>
            <person name="Pierce K.A."/>
            <person name="Xavier R.J."/>
            <person name="Alm E.J."/>
        </authorList>
    </citation>
    <scope>NUCLEOTIDE SEQUENCE [LARGE SCALE GENOMIC DNA]</scope>
    <source>
        <strain evidence="3 4">BIOML-A20</strain>
    </source>
</reference>
<dbReference type="Proteomes" id="UP000469380">
    <property type="component" value="Unassembled WGS sequence"/>
</dbReference>
<keyword evidence="1" id="KW-1133">Transmembrane helix</keyword>
<feature type="domain" description="GGDEF" evidence="2">
    <location>
        <begin position="232"/>
        <end position="361"/>
    </location>
</feature>
<gene>
    <name evidence="3" type="ORF">GT464_07565</name>
</gene>
<dbReference type="PANTHER" id="PTHR45138">
    <property type="entry name" value="REGULATORY COMPONENTS OF SENSORY TRANSDUCTION SYSTEM"/>
    <property type="match status" value="1"/>
</dbReference>
<dbReference type="Gene3D" id="3.30.70.270">
    <property type="match status" value="1"/>
</dbReference>
<dbReference type="PROSITE" id="PS50887">
    <property type="entry name" value="GGDEF"/>
    <property type="match status" value="1"/>
</dbReference>
<evidence type="ECO:0000313" key="3">
    <source>
        <dbReference type="EMBL" id="MZJ39801.1"/>
    </source>
</evidence>
<dbReference type="GO" id="GO:0005886">
    <property type="term" value="C:plasma membrane"/>
    <property type="evidence" value="ECO:0007669"/>
    <property type="project" value="TreeGrafter"/>
</dbReference>
<feature type="transmembrane region" description="Helical" evidence="1">
    <location>
        <begin position="21"/>
        <end position="41"/>
    </location>
</feature>
<name>A0A6N9JK15_9ACTN</name>
<sequence>MWGIELVNTSVAKKASQAVRLLMMVLTAVLIFFFINVMLLVSDIQGTARVVNYAGLVRGTTQRIVKLEDAGQPQDDLLKVVDSYINGLRYGSDDLNLVRLDDDEYQAKMTELANYFDELCTEITRVREVGYENTDIISMSEEFFGICDDATRLAEDYSQEKASALNYLEGLVIIDIMGLVATFAVELVRAARTAALNRELQSKVYLDEATGLPNKNKCEEILGQEQPVSAEAPVAVCVFDLNNLHMVNSNFGHEKGDEYIRSFARRLGRVASETCFVGRDGGDEFIAVLRDTDRAAVESCLARIRANVNEYSEAHPDMPISYAVGYALSSDFDESPTMRELFSQADKNMYIDKNRVKTAEAAGPQHEER</sequence>
<protein>
    <submittedName>
        <fullName evidence="3">Diguanylate cyclase</fullName>
    </submittedName>
</protein>
<dbReference type="InterPro" id="IPR050469">
    <property type="entry name" value="Diguanylate_Cyclase"/>
</dbReference>
<dbReference type="EMBL" id="WWSR01000012">
    <property type="protein sequence ID" value="MZJ39801.1"/>
    <property type="molecule type" value="Genomic_DNA"/>
</dbReference>
<dbReference type="NCBIfam" id="TIGR00254">
    <property type="entry name" value="GGDEF"/>
    <property type="match status" value="1"/>
</dbReference>
<dbReference type="InterPro" id="IPR043128">
    <property type="entry name" value="Rev_trsase/Diguanyl_cyclase"/>
</dbReference>
<dbReference type="InterPro" id="IPR000160">
    <property type="entry name" value="GGDEF_dom"/>
</dbReference>
<evidence type="ECO:0000259" key="2">
    <source>
        <dbReference type="PROSITE" id="PS50887"/>
    </source>
</evidence>
<keyword evidence="1" id="KW-0812">Transmembrane</keyword>
<comment type="caution">
    <text evidence="3">The sequence shown here is derived from an EMBL/GenBank/DDBJ whole genome shotgun (WGS) entry which is preliminary data.</text>
</comment>
<dbReference type="SMART" id="SM00267">
    <property type="entry name" value="GGDEF"/>
    <property type="match status" value="1"/>
</dbReference>
<dbReference type="GO" id="GO:0052621">
    <property type="term" value="F:diguanylate cyclase activity"/>
    <property type="evidence" value="ECO:0007669"/>
    <property type="project" value="TreeGrafter"/>
</dbReference>
<dbReference type="PANTHER" id="PTHR45138:SF6">
    <property type="entry name" value="DIGUANYLATE CYCLASE DGCN"/>
    <property type="match status" value="1"/>
</dbReference>
<dbReference type="GO" id="GO:0043709">
    <property type="term" value="P:cell adhesion involved in single-species biofilm formation"/>
    <property type="evidence" value="ECO:0007669"/>
    <property type="project" value="TreeGrafter"/>
</dbReference>
<evidence type="ECO:0000256" key="1">
    <source>
        <dbReference type="SAM" id="Phobius"/>
    </source>
</evidence>